<dbReference type="EMBL" id="FNOF01000002">
    <property type="protein sequence ID" value="SDW29228.1"/>
    <property type="molecule type" value="Genomic_DNA"/>
</dbReference>
<proteinExistence type="predicted"/>
<feature type="compositionally biased region" description="Polar residues" evidence="1">
    <location>
        <begin position="1"/>
        <end position="17"/>
    </location>
</feature>
<sequence length="88" mass="9208">MYATARTDSTNRNNSTERGALMDPRTKASLLWGVVGGLAFLVLIQGYELLAGTPVSIPVKAGVAVAVGTGATLASYRLQPRLFGNESP</sequence>
<evidence type="ECO:0000313" key="4">
    <source>
        <dbReference type="EMBL" id="SDW29228.1"/>
    </source>
</evidence>
<name>A0A1H2SCJ7_HALVA</name>
<keyword evidence="2" id="KW-0812">Transmembrane</keyword>
<feature type="transmembrane region" description="Helical" evidence="2">
    <location>
        <begin position="28"/>
        <end position="47"/>
    </location>
</feature>
<feature type="domain" description="DUF7981" evidence="3">
    <location>
        <begin position="22"/>
        <end position="84"/>
    </location>
</feature>
<keyword evidence="2" id="KW-0472">Membrane</keyword>
<dbReference type="InterPro" id="IPR058287">
    <property type="entry name" value="DUF7981"/>
</dbReference>
<protein>
    <recommendedName>
        <fullName evidence="3">DUF7981 domain-containing protein</fullName>
    </recommendedName>
</protein>
<keyword evidence="2" id="KW-1133">Transmembrane helix</keyword>
<gene>
    <name evidence="4" type="ORF">SAMN05443574_102299</name>
</gene>
<accession>A0A1H2SCJ7</accession>
<reference evidence="4 5" key="1">
    <citation type="submission" date="2016-10" db="EMBL/GenBank/DDBJ databases">
        <authorList>
            <person name="de Groot N.N."/>
        </authorList>
    </citation>
    <scope>NUCLEOTIDE SEQUENCE [LARGE SCALE GENOMIC DNA]</scope>
    <source>
        <strain evidence="4 5">DSM 3756</strain>
    </source>
</reference>
<evidence type="ECO:0000313" key="5">
    <source>
        <dbReference type="Proteomes" id="UP000182573"/>
    </source>
</evidence>
<dbReference type="Proteomes" id="UP000182573">
    <property type="component" value="Unassembled WGS sequence"/>
</dbReference>
<feature type="region of interest" description="Disordered" evidence="1">
    <location>
        <begin position="1"/>
        <end position="20"/>
    </location>
</feature>
<dbReference type="AlphaFoldDB" id="A0A1H2SCJ7"/>
<evidence type="ECO:0000256" key="2">
    <source>
        <dbReference type="SAM" id="Phobius"/>
    </source>
</evidence>
<organism evidence="4 5">
    <name type="scientific">Haloarcula vallismortis</name>
    <name type="common">Halobacterium vallismortis</name>
    <dbReference type="NCBI Taxonomy" id="28442"/>
    <lineage>
        <taxon>Archaea</taxon>
        <taxon>Methanobacteriati</taxon>
        <taxon>Methanobacteriota</taxon>
        <taxon>Stenosarchaea group</taxon>
        <taxon>Halobacteria</taxon>
        <taxon>Halobacteriales</taxon>
        <taxon>Haloarculaceae</taxon>
        <taxon>Haloarcula</taxon>
    </lineage>
</organism>
<dbReference type="Pfam" id="PF25938">
    <property type="entry name" value="DUF7981"/>
    <property type="match status" value="1"/>
</dbReference>
<evidence type="ECO:0000256" key="1">
    <source>
        <dbReference type="SAM" id="MobiDB-lite"/>
    </source>
</evidence>
<evidence type="ECO:0000259" key="3">
    <source>
        <dbReference type="Pfam" id="PF25938"/>
    </source>
</evidence>